<comment type="similarity">
    <text evidence="1">Belongs to the heat shock protein 70 family.</text>
</comment>
<keyword evidence="5" id="KW-1185">Reference proteome</keyword>
<name>A0A8J2K3Y4_9HEXA</name>
<dbReference type="OrthoDB" id="2401965at2759"/>
<dbReference type="Pfam" id="PF00012">
    <property type="entry name" value="HSP70"/>
    <property type="match status" value="1"/>
</dbReference>
<dbReference type="EMBL" id="CAJVCH010231407">
    <property type="protein sequence ID" value="CAG7732435.1"/>
    <property type="molecule type" value="Genomic_DNA"/>
</dbReference>
<evidence type="ECO:0000313" key="4">
    <source>
        <dbReference type="EMBL" id="CAG7732435.1"/>
    </source>
</evidence>
<keyword evidence="2" id="KW-0547">Nucleotide-binding</keyword>
<accession>A0A8J2K3Y4</accession>
<dbReference type="Proteomes" id="UP000708208">
    <property type="component" value="Unassembled WGS sequence"/>
</dbReference>
<organism evidence="4 5">
    <name type="scientific">Allacma fusca</name>
    <dbReference type="NCBI Taxonomy" id="39272"/>
    <lineage>
        <taxon>Eukaryota</taxon>
        <taxon>Metazoa</taxon>
        <taxon>Ecdysozoa</taxon>
        <taxon>Arthropoda</taxon>
        <taxon>Hexapoda</taxon>
        <taxon>Collembola</taxon>
        <taxon>Symphypleona</taxon>
        <taxon>Sminthuridae</taxon>
        <taxon>Allacma</taxon>
    </lineage>
</organism>
<dbReference type="PROSITE" id="PS01036">
    <property type="entry name" value="HSP70_3"/>
    <property type="match status" value="1"/>
</dbReference>
<evidence type="ECO:0008006" key="6">
    <source>
        <dbReference type="Google" id="ProtNLM"/>
    </source>
</evidence>
<dbReference type="InterPro" id="IPR013126">
    <property type="entry name" value="Hsp_70_fam"/>
</dbReference>
<dbReference type="FunFam" id="3.90.640.10:FF:000003">
    <property type="entry name" value="Molecular chaperone DnaK"/>
    <property type="match status" value="1"/>
</dbReference>
<evidence type="ECO:0000313" key="5">
    <source>
        <dbReference type="Proteomes" id="UP000708208"/>
    </source>
</evidence>
<dbReference type="FunFam" id="3.30.30.30:FF:000005">
    <property type="entry name" value="Heat shock protein ssb1"/>
    <property type="match status" value="1"/>
</dbReference>
<dbReference type="GO" id="GO:0005524">
    <property type="term" value="F:ATP binding"/>
    <property type="evidence" value="ECO:0007669"/>
    <property type="project" value="UniProtKB-KW"/>
</dbReference>
<sequence length="432" mass="48425">IVSKVKDQVGPVYEDYKAINDAKLKYKAPAIGIDLGTTYCCVAVYQNEEVDVIPNSIGENTTPSYVVFDEDEIIVGKTAKDKAYLKPQDTMYDVKRMCGRHFDEEKIQRLRKYWPFTIVKSDDGKIKIKVQNKYLLPEQVIKEILIHLKHTADKYLGEPVINAVVTVPAYFSPSQRALTKDACYKAGLNVLQFISEPAAAAVAYGLDPQHKIDKRSCLIFDLGGGTFDVAVLELHRNEIIIKAIDGDPYLGGEDFDNAMIDYCVEAFKREHGIDLTTVGTKFERDKRFKRIKTQCELQKVYLSAARQVKVSIDAIHGGIPLLVPLTRDIFSELIKPSVDNCMKVVDQILSKCEMKETDIHEVMVVGGSSRIPYVQSRLSEKFGGRPLLKRVVPEEAVAHGAAILAFNIEHPDAGLPNVFIQDSNFQSLLDIR</sequence>
<dbReference type="PROSITE" id="PS00297">
    <property type="entry name" value="HSP70_1"/>
    <property type="match status" value="1"/>
</dbReference>
<dbReference type="GO" id="GO:0140662">
    <property type="term" value="F:ATP-dependent protein folding chaperone"/>
    <property type="evidence" value="ECO:0007669"/>
    <property type="project" value="InterPro"/>
</dbReference>
<evidence type="ECO:0000256" key="1">
    <source>
        <dbReference type="ARBA" id="ARBA00007381"/>
    </source>
</evidence>
<proteinExistence type="inferred from homology"/>
<reference evidence="4" key="1">
    <citation type="submission" date="2021-06" db="EMBL/GenBank/DDBJ databases">
        <authorList>
            <person name="Hodson N. C."/>
            <person name="Mongue J. A."/>
            <person name="Jaron S. K."/>
        </authorList>
    </citation>
    <scope>NUCLEOTIDE SEQUENCE</scope>
</reference>
<dbReference type="CDD" id="cd24028">
    <property type="entry name" value="ASKHA_NBD_HSP70_HSPA1-like"/>
    <property type="match status" value="1"/>
</dbReference>
<feature type="non-terminal residue" evidence="4">
    <location>
        <position position="1"/>
    </location>
</feature>
<dbReference type="InterPro" id="IPR018181">
    <property type="entry name" value="Heat_shock_70_CS"/>
</dbReference>
<evidence type="ECO:0000256" key="2">
    <source>
        <dbReference type="ARBA" id="ARBA00022741"/>
    </source>
</evidence>
<protein>
    <recommendedName>
        <fullName evidence="6">Heat shock protein 70</fullName>
    </recommendedName>
</protein>
<gene>
    <name evidence="4" type="ORF">AFUS01_LOCUS20954</name>
</gene>
<keyword evidence="3" id="KW-0067">ATP-binding</keyword>
<evidence type="ECO:0000256" key="3">
    <source>
        <dbReference type="ARBA" id="ARBA00022840"/>
    </source>
</evidence>
<dbReference type="AlphaFoldDB" id="A0A8J2K3Y4"/>
<comment type="caution">
    <text evidence="4">The sequence shown here is derived from an EMBL/GenBank/DDBJ whole genome shotgun (WGS) entry which is preliminary data.</text>
</comment>
<dbReference type="PANTHER" id="PTHR19375">
    <property type="entry name" value="HEAT SHOCK PROTEIN 70KDA"/>
    <property type="match status" value="1"/>
</dbReference>